<keyword evidence="2" id="KW-0812">Transmembrane</keyword>
<evidence type="ECO:0000256" key="2">
    <source>
        <dbReference type="SAM" id="Phobius"/>
    </source>
</evidence>
<evidence type="ECO:0000313" key="5">
    <source>
        <dbReference type="Proteomes" id="UP000283269"/>
    </source>
</evidence>
<keyword evidence="5" id="KW-1185">Reference proteome</keyword>
<name>A0A409W9Q1_PSICY</name>
<dbReference type="Proteomes" id="UP000283269">
    <property type="component" value="Unassembled WGS sequence"/>
</dbReference>
<dbReference type="AlphaFoldDB" id="A0A409W9Q1"/>
<proteinExistence type="predicted"/>
<protein>
    <recommendedName>
        <fullName evidence="6">Granulins domain-containing protein</fullName>
    </recommendedName>
</protein>
<feature type="compositionally biased region" description="Low complexity" evidence="1">
    <location>
        <begin position="160"/>
        <end position="177"/>
    </location>
</feature>
<evidence type="ECO:0000256" key="1">
    <source>
        <dbReference type="SAM" id="MobiDB-lite"/>
    </source>
</evidence>
<feature type="region of interest" description="Disordered" evidence="1">
    <location>
        <begin position="155"/>
        <end position="177"/>
    </location>
</feature>
<gene>
    <name evidence="4" type="ORF">CVT25_001009</name>
</gene>
<keyword evidence="2" id="KW-0472">Membrane</keyword>
<feature type="transmembrane region" description="Helical" evidence="2">
    <location>
        <begin position="221"/>
        <end position="239"/>
    </location>
</feature>
<dbReference type="InParanoid" id="A0A409W9Q1"/>
<sequence length="240" mass="25492">FAAFILLLSYVIVFSTATQLLPAFKSVAEKRPATIRGLLDLAKRQGFCPIPQFPCEFNFCCPNIDWQCCFDGSCCQPDTYCVLASNGIVGCCPDGELCSGPVGPPLSTTFTIRRCFTLSKRFRSISTLFASADTTTTRTAAHTLTTRFQTTIEPLPSTAPPVTTRSATTSSSSTSNISLTTTTPTFAFTLSTANNAITQSSNQPVLTPGLASSVSGSTQDAGIFVAILAYSFVVIAMVIL</sequence>
<evidence type="ECO:0008006" key="6">
    <source>
        <dbReference type="Google" id="ProtNLM"/>
    </source>
</evidence>
<feature type="signal peptide" evidence="3">
    <location>
        <begin position="1"/>
        <end position="17"/>
    </location>
</feature>
<dbReference type="EMBL" id="NHYD01003635">
    <property type="protein sequence ID" value="PPQ75232.1"/>
    <property type="molecule type" value="Genomic_DNA"/>
</dbReference>
<evidence type="ECO:0000256" key="3">
    <source>
        <dbReference type="SAM" id="SignalP"/>
    </source>
</evidence>
<keyword evidence="2" id="KW-1133">Transmembrane helix</keyword>
<dbReference type="OrthoDB" id="5358959at2759"/>
<feature type="non-terminal residue" evidence="4">
    <location>
        <position position="1"/>
    </location>
</feature>
<accession>A0A409W9Q1</accession>
<dbReference type="STRING" id="93625.A0A409W9Q1"/>
<comment type="caution">
    <text evidence="4">The sequence shown here is derived from an EMBL/GenBank/DDBJ whole genome shotgun (WGS) entry which is preliminary data.</text>
</comment>
<feature type="chain" id="PRO_5018975625" description="Granulins domain-containing protein" evidence="3">
    <location>
        <begin position="18"/>
        <end position="240"/>
    </location>
</feature>
<reference evidence="4 5" key="1">
    <citation type="journal article" date="2018" name="Evol. Lett.">
        <title>Horizontal gene cluster transfer increased hallucinogenic mushroom diversity.</title>
        <authorList>
            <person name="Reynolds H.T."/>
            <person name="Vijayakumar V."/>
            <person name="Gluck-Thaler E."/>
            <person name="Korotkin H.B."/>
            <person name="Matheny P.B."/>
            <person name="Slot J.C."/>
        </authorList>
    </citation>
    <scope>NUCLEOTIDE SEQUENCE [LARGE SCALE GENOMIC DNA]</scope>
    <source>
        <strain evidence="4 5">2631</strain>
    </source>
</reference>
<evidence type="ECO:0000313" key="4">
    <source>
        <dbReference type="EMBL" id="PPQ75232.1"/>
    </source>
</evidence>
<organism evidence="4 5">
    <name type="scientific">Psilocybe cyanescens</name>
    <dbReference type="NCBI Taxonomy" id="93625"/>
    <lineage>
        <taxon>Eukaryota</taxon>
        <taxon>Fungi</taxon>
        <taxon>Dikarya</taxon>
        <taxon>Basidiomycota</taxon>
        <taxon>Agaricomycotina</taxon>
        <taxon>Agaricomycetes</taxon>
        <taxon>Agaricomycetidae</taxon>
        <taxon>Agaricales</taxon>
        <taxon>Agaricineae</taxon>
        <taxon>Strophariaceae</taxon>
        <taxon>Psilocybe</taxon>
    </lineage>
</organism>
<keyword evidence="3" id="KW-0732">Signal</keyword>